<feature type="transmembrane region" description="Helical" evidence="1">
    <location>
        <begin position="96"/>
        <end position="115"/>
    </location>
</feature>
<feature type="transmembrane region" description="Helical" evidence="1">
    <location>
        <begin position="219"/>
        <end position="236"/>
    </location>
</feature>
<feature type="transmembrane region" description="Helical" evidence="1">
    <location>
        <begin position="160"/>
        <end position="180"/>
    </location>
</feature>
<dbReference type="PANTHER" id="PTHR38457:SF1">
    <property type="entry name" value="REGULATOR ABRB-RELATED"/>
    <property type="match status" value="1"/>
</dbReference>
<protein>
    <submittedName>
        <fullName evidence="2">Ammonia monooxygenase</fullName>
    </submittedName>
</protein>
<keyword evidence="1" id="KW-0472">Membrane</keyword>
<dbReference type="NCBIfam" id="TIGR03082">
    <property type="entry name" value="Gneg_AbrB_dup"/>
    <property type="match status" value="2"/>
</dbReference>
<dbReference type="PIRSF" id="PIRSF038991">
    <property type="entry name" value="Protein_AbrB"/>
    <property type="match status" value="1"/>
</dbReference>
<evidence type="ECO:0000313" key="2">
    <source>
        <dbReference type="EMBL" id="PTE23330.1"/>
    </source>
</evidence>
<dbReference type="OrthoDB" id="7157734at2"/>
<proteinExistence type="predicted"/>
<dbReference type="Pfam" id="PF05145">
    <property type="entry name" value="AbrB"/>
    <property type="match status" value="1"/>
</dbReference>
<feature type="transmembrane region" description="Helical" evidence="1">
    <location>
        <begin position="192"/>
        <end position="212"/>
    </location>
</feature>
<dbReference type="EMBL" id="PZKG01000006">
    <property type="protein sequence ID" value="PTE23330.1"/>
    <property type="molecule type" value="Genomic_DNA"/>
</dbReference>
<comment type="caution">
    <text evidence="2">The sequence shown here is derived from an EMBL/GenBank/DDBJ whole genome shotgun (WGS) entry which is preliminary data.</text>
</comment>
<keyword evidence="3" id="KW-1185">Reference proteome</keyword>
<dbReference type="GO" id="GO:0010468">
    <property type="term" value="P:regulation of gene expression"/>
    <property type="evidence" value="ECO:0007669"/>
    <property type="project" value="InterPro"/>
</dbReference>
<feature type="transmembrane region" description="Helical" evidence="1">
    <location>
        <begin position="242"/>
        <end position="259"/>
    </location>
</feature>
<dbReference type="InterPro" id="IPR017516">
    <property type="entry name" value="AbrB_dup"/>
</dbReference>
<dbReference type="InterPro" id="IPR007820">
    <property type="entry name" value="AbrB_fam"/>
</dbReference>
<accession>A0A2T4JZJ1</accession>
<keyword evidence="1" id="KW-1133">Transmembrane helix</keyword>
<name>A0A2T4JZJ1_9RHOB</name>
<evidence type="ECO:0000256" key="1">
    <source>
        <dbReference type="SAM" id="Phobius"/>
    </source>
</evidence>
<feature type="transmembrane region" description="Helical" evidence="1">
    <location>
        <begin position="331"/>
        <end position="352"/>
    </location>
</feature>
<keyword evidence="2" id="KW-0560">Oxidoreductase</keyword>
<sequence>MTDAPASSGAVLRRFLRLALFIGLGACGGWLFQRIGSPLPWMIGPLVVTALLCLTGALPTQVPNRLRPFGQVVVASQVGLTFTSETLHVVLELGPVILGTAMMTLVCILLVTLVFSRWSGMTLAQGFLANVPTSPVEAAAMAVENRVDPVPVIFSQTLRLSAVVLVLPFGLFALEGWPAGRGMPHADVPIQPLNIVLLLACGFAAMHLFRWLRIPNPNFLGPLAATATLAVSGYGLPPYPAVILSAAQVVLGCWLGSTFRRELVARAGRLTLTCLVSILTLLAACSLGAAGIAQLAGMDWRLLVLGAAPGGVTEMALTAKFLGQNATIVTAFHLTRIFIFMPNIPWIVAVIARYERRRLRPESEDK</sequence>
<dbReference type="PANTHER" id="PTHR38457">
    <property type="entry name" value="REGULATOR ABRB-RELATED"/>
    <property type="match status" value="1"/>
</dbReference>
<gene>
    <name evidence="2" type="ORF">C5F48_02380</name>
</gene>
<keyword evidence="2" id="KW-0503">Monooxygenase</keyword>
<dbReference type="AlphaFoldDB" id="A0A2T4JZJ1"/>
<feature type="transmembrane region" description="Helical" evidence="1">
    <location>
        <begin position="15"/>
        <end position="32"/>
    </location>
</feature>
<keyword evidence="1" id="KW-0812">Transmembrane</keyword>
<dbReference type="GO" id="GO:0004497">
    <property type="term" value="F:monooxygenase activity"/>
    <property type="evidence" value="ECO:0007669"/>
    <property type="project" value="UniProtKB-KW"/>
</dbReference>
<dbReference type="RefSeq" id="WP_107662310.1">
    <property type="nucleotide sequence ID" value="NZ_PZKG01000006.1"/>
</dbReference>
<dbReference type="Proteomes" id="UP000241010">
    <property type="component" value="Unassembled WGS sequence"/>
</dbReference>
<reference evidence="2 3" key="1">
    <citation type="submission" date="2018-03" db="EMBL/GenBank/DDBJ databases">
        <title>Cereibacter changlensis.</title>
        <authorList>
            <person name="Meyer T.E."/>
            <person name="Miller S."/>
            <person name="Lodha T."/>
            <person name="Gandham S."/>
            <person name="Chintalapati S."/>
            <person name="Chintalapati V.R."/>
        </authorList>
    </citation>
    <scope>NUCLEOTIDE SEQUENCE [LARGE SCALE GENOMIC DNA]</scope>
    <source>
        <strain evidence="2 3">JA139</strain>
    </source>
</reference>
<evidence type="ECO:0000313" key="3">
    <source>
        <dbReference type="Proteomes" id="UP000241010"/>
    </source>
</evidence>
<feature type="transmembrane region" description="Helical" evidence="1">
    <location>
        <begin position="271"/>
        <end position="296"/>
    </location>
</feature>
<organism evidence="2 3">
    <name type="scientific">Cereibacter changlensis JA139</name>
    <dbReference type="NCBI Taxonomy" id="1188249"/>
    <lineage>
        <taxon>Bacteria</taxon>
        <taxon>Pseudomonadati</taxon>
        <taxon>Pseudomonadota</taxon>
        <taxon>Alphaproteobacteria</taxon>
        <taxon>Rhodobacterales</taxon>
        <taxon>Paracoccaceae</taxon>
        <taxon>Cereibacter</taxon>
    </lineage>
</organism>
<dbReference type="GO" id="GO:0016020">
    <property type="term" value="C:membrane"/>
    <property type="evidence" value="ECO:0007669"/>
    <property type="project" value="InterPro"/>
</dbReference>
<feature type="transmembrane region" description="Helical" evidence="1">
    <location>
        <begin position="39"/>
        <end position="58"/>
    </location>
</feature>